<reference evidence="2" key="1">
    <citation type="submission" date="2017-02" db="UniProtKB">
        <authorList>
            <consortium name="WormBaseParasite"/>
        </authorList>
    </citation>
    <scope>IDENTIFICATION</scope>
</reference>
<organism evidence="1 2">
    <name type="scientific">Strongyloides papillosus</name>
    <name type="common">Intestinal threadworm</name>
    <dbReference type="NCBI Taxonomy" id="174720"/>
    <lineage>
        <taxon>Eukaryota</taxon>
        <taxon>Metazoa</taxon>
        <taxon>Ecdysozoa</taxon>
        <taxon>Nematoda</taxon>
        <taxon>Chromadorea</taxon>
        <taxon>Rhabditida</taxon>
        <taxon>Tylenchina</taxon>
        <taxon>Panagrolaimomorpha</taxon>
        <taxon>Strongyloidoidea</taxon>
        <taxon>Strongyloididae</taxon>
        <taxon>Strongyloides</taxon>
    </lineage>
</organism>
<sequence length="276" mass="32343">MAPKVSKIYTKEILSFPLKNVSEDFGTGNLTEQKLSMEFVENEEKHKELKIFSDLEVYGEKGKNLKDLLSSYMFKDAKKETKKLEEKLAEVKRNINSDLQFDQQYYNTFYEEYCLSIYLSIVIMLVKPFEIPTNILLPMIQSSKITEEKIKKWPVIYVSMDENGYYQIVKKATFATRGKLENFLNFNVNQLYSDLGNSKIENKMKFTRYLNPPYSKNDWDLKKEVAMLIGHYIGIHAHVKEPRSKQRIKGIDSKTRCIIEEAYENNEIGGDENILF</sequence>
<accession>A0A0N5BP47</accession>
<dbReference type="STRING" id="174720.A0A0N5BP47"/>
<evidence type="ECO:0000313" key="1">
    <source>
        <dbReference type="Proteomes" id="UP000046392"/>
    </source>
</evidence>
<dbReference type="Proteomes" id="UP000046392">
    <property type="component" value="Unplaced"/>
</dbReference>
<keyword evidence="1" id="KW-1185">Reference proteome</keyword>
<protein>
    <submittedName>
        <fullName evidence="2">GIY-YIG domain-containing protein</fullName>
    </submittedName>
</protein>
<evidence type="ECO:0000313" key="2">
    <source>
        <dbReference type="WBParaSite" id="SPAL_0000767300.1"/>
    </source>
</evidence>
<name>A0A0N5BP47_STREA</name>
<dbReference type="AlphaFoldDB" id="A0A0N5BP47"/>
<dbReference type="WBParaSite" id="SPAL_0000767300.1">
    <property type="protein sequence ID" value="SPAL_0000767300.1"/>
    <property type="gene ID" value="SPAL_0000767300"/>
</dbReference>
<proteinExistence type="predicted"/>